<keyword evidence="2" id="KW-0255">Endonuclease</keyword>
<evidence type="ECO:0000313" key="2">
    <source>
        <dbReference type="EMBL" id="KAB0585806.1"/>
    </source>
</evidence>
<protein>
    <submittedName>
        <fullName evidence="2">HNH endonuclease</fullName>
    </submittedName>
</protein>
<dbReference type="GO" id="GO:0004519">
    <property type="term" value="F:endonuclease activity"/>
    <property type="evidence" value="ECO:0007669"/>
    <property type="project" value="UniProtKB-KW"/>
</dbReference>
<reference evidence="2" key="1">
    <citation type="submission" date="2019-09" db="EMBL/GenBank/DDBJ databases">
        <title>Draft genome sequences of 48 bacterial type strains from the CCUG.</title>
        <authorList>
            <person name="Tunovic T."/>
            <person name="Pineiro-Iglesias B."/>
            <person name="Unosson C."/>
            <person name="Inganas E."/>
            <person name="Ohlen M."/>
            <person name="Cardew S."/>
            <person name="Jensie-Markopoulos S."/>
            <person name="Salva-Serra F."/>
            <person name="Jaen-Luchoro D."/>
            <person name="Karlsson R."/>
            <person name="Svensson-Stadler L."/>
            <person name="Chun J."/>
            <person name="Moore E."/>
        </authorList>
    </citation>
    <scope>NUCLEOTIDE SEQUENCE</scope>
    <source>
        <strain evidence="2">CCUG 15333</strain>
    </source>
</reference>
<dbReference type="EMBL" id="VZOT01000010">
    <property type="protein sequence ID" value="KAB0585806.1"/>
    <property type="molecule type" value="Genomic_DNA"/>
</dbReference>
<name>A0A6A1R0L0_9BURK</name>
<dbReference type="InterPro" id="IPR003615">
    <property type="entry name" value="HNH_nuc"/>
</dbReference>
<feature type="domain" description="HNH nuclease" evidence="1">
    <location>
        <begin position="95"/>
        <end position="148"/>
    </location>
</feature>
<keyword evidence="2" id="KW-0378">Hydrolase</keyword>
<organism evidence="2">
    <name type="scientific">Comamonas kerstersii</name>
    <dbReference type="NCBI Taxonomy" id="225992"/>
    <lineage>
        <taxon>Bacteria</taxon>
        <taxon>Pseudomonadati</taxon>
        <taxon>Pseudomonadota</taxon>
        <taxon>Betaproteobacteria</taxon>
        <taxon>Burkholderiales</taxon>
        <taxon>Comamonadaceae</taxon>
        <taxon>Comamonas</taxon>
    </lineage>
</organism>
<accession>A0A6A1R0L0</accession>
<sequence>MLRLDIPKYNYSYSFNESVVGITGDECLKQKILKIQQAIPVYENAYLNLGKSGSLYNLAQNLIPLNFSYLAELGANDLIKLYTNYFAKSGKPARAIYDSLLTAANEKCPYCGGIGRPRNLDHFLAKTHYPYLSVLPLNLVPACRDCNMDGKGDSISLKEEDQIIHPYLDSDIFFSEQWIHANCLFSHTTKCFEIEYFVQQPSNWTLVNKKRVQKHFDDFDLKIRYAKEAAVRIDIYVGQIKNLIRSSSIDLNTAKLIILEPVIKQNPFPNHWERVMCLALMNMLDSNLLKAISQSP</sequence>
<dbReference type="RefSeq" id="WP_151045268.1">
    <property type="nucleotide sequence ID" value="NZ_VZOT01000010.1"/>
</dbReference>
<gene>
    <name evidence="2" type="ORF">F7P80_12855</name>
</gene>
<comment type="caution">
    <text evidence="2">The sequence shown here is derived from an EMBL/GenBank/DDBJ whole genome shotgun (WGS) entry which is preliminary data.</text>
</comment>
<proteinExistence type="predicted"/>
<dbReference type="SMART" id="SM00507">
    <property type="entry name" value="HNHc"/>
    <property type="match status" value="1"/>
</dbReference>
<dbReference type="AlphaFoldDB" id="A0A6A1R0L0"/>
<dbReference type="Gene3D" id="1.10.30.50">
    <property type="match status" value="1"/>
</dbReference>
<evidence type="ECO:0000259" key="1">
    <source>
        <dbReference type="SMART" id="SM00507"/>
    </source>
</evidence>
<keyword evidence="2" id="KW-0540">Nuclease</keyword>